<reference evidence="7" key="2">
    <citation type="submission" date="2025-08" db="UniProtKB">
        <authorList>
            <consortium name="RefSeq"/>
        </authorList>
    </citation>
    <scope>IDENTIFICATION</scope>
</reference>
<evidence type="ECO:0000256" key="1">
    <source>
        <dbReference type="ARBA" id="ARBA00022737"/>
    </source>
</evidence>
<dbReference type="Proteomes" id="UP000818029">
    <property type="component" value="Chromosome D11"/>
</dbReference>
<dbReference type="Pfam" id="PF18052">
    <property type="entry name" value="Rx_N"/>
    <property type="match status" value="1"/>
</dbReference>
<dbReference type="GeneID" id="121223540"/>
<sequence length="136" mass="16040">MTSTTDNLVKVWLEVLKDVLYDADDLLDDFSTEALRKDLSGGNKLTKEMKICDNHRDEQTAASSKRRPGDDVSAEQPKEPSKLVQLKPWEEVDTAAWDHRRLQPLRTWRFMISRGRRWGYNWNWGNRKRKKVRVLV</sequence>
<evidence type="ECO:0000313" key="6">
    <source>
        <dbReference type="Proteomes" id="UP000818029"/>
    </source>
</evidence>
<proteinExistence type="predicted"/>
<accession>A0ABM3B293</accession>
<keyword evidence="3" id="KW-0611">Plant defense</keyword>
<dbReference type="RefSeq" id="XP_040961162.1">
    <property type="nucleotide sequence ID" value="XM_041105228.1"/>
</dbReference>
<evidence type="ECO:0000313" key="7">
    <source>
        <dbReference type="RefSeq" id="XP_040961162.1"/>
    </source>
</evidence>
<keyword evidence="6" id="KW-1185">Reference proteome</keyword>
<name>A0ABM3B293_GOSHI</name>
<protein>
    <recommendedName>
        <fullName evidence="5">Disease resistance N-terminal domain-containing protein</fullName>
    </recommendedName>
</protein>
<feature type="region of interest" description="Disordered" evidence="4">
    <location>
        <begin position="50"/>
        <end position="83"/>
    </location>
</feature>
<feature type="compositionally biased region" description="Basic and acidic residues" evidence="4">
    <location>
        <begin position="50"/>
        <end position="59"/>
    </location>
</feature>
<keyword evidence="1" id="KW-0677">Repeat</keyword>
<evidence type="ECO:0000256" key="4">
    <source>
        <dbReference type="SAM" id="MobiDB-lite"/>
    </source>
</evidence>
<evidence type="ECO:0000256" key="3">
    <source>
        <dbReference type="ARBA" id="ARBA00022821"/>
    </source>
</evidence>
<feature type="domain" description="Disease resistance N-terminal" evidence="5">
    <location>
        <begin position="4"/>
        <end position="44"/>
    </location>
</feature>
<evidence type="ECO:0000259" key="5">
    <source>
        <dbReference type="Pfam" id="PF18052"/>
    </source>
</evidence>
<reference evidence="6" key="1">
    <citation type="journal article" date="2020" name="Nat. Genet.">
        <title>Genomic diversifications of five Gossypium allopolyploid species and their impact on cotton improvement.</title>
        <authorList>
            <person name="Chen Z.J."/>
            <person name="Sreedasyam A."/>
            <person name="Ando A."/>
            <person name="Song Q."/>
            <person name="De Santiago L.M."/>
            <person name="Hulse-Kemp A.M."/>
            <person name="Ding M."/>
            <person name="Ye W."/>
            <person name="Kirkbride R.C."/>
            <person name="Jenkins J."/>
            <person name="Plott C."/>
            <person name="Lovell J."/>
            <person name="Lin Y.M."/>
            <person name="Vaughn R."/>
            <person name="Liu B."/>
            <person name="Simpson S."/>
            <person name="Scheffler B.E."/>
            <person name="Wen L."/>
            <person name="Saski C.A."/>
            <person name="Grover C.E."/>
            <person name="Hu G."/>
            <person name="Conover J.L."/>
            <person name="Carlson J.W."/>
            <person name="Shu S."/>
            <person name="Boston L.B."/>
            <person name="Williams M."/>
            <person name="Peterson D.G."/>
            <person name="McGee K."/>
            <person name="Jones D.C."/>
            <person name="Wendel J.F."/>
            <person name="Stelly D.M."/>
            <person name="Grimwood J."/>
            <person name="Schmutz J."/>
        </authorList>
    </citation>
    <scope>NUCLEOTIDE SEQUENCE [LARGE SCALE GENOMIC DNA]</scope>
    <source>
        <strain evidence="6">cv. TM-1</strain>
    </source>
</reference>
<organism evidence="6 7">
    <name type="scientific">Gossypium hirsutum</name>
    <name type="common">Upland cotton</name>
    <name type="synonym">Gossypium mexicanum</name>
    <dbReference type="NCBI Taxonomy" id="3635"/>
    <lineage>
        <taxon>Eukaryota</taxon>
        <taxon>Viridiplantae</taxon>
        <taxon>Streptophyta</taxon>
        <taxon>Embryophyta</taxon>
        <taxon>Tracheophyta</taxon>
        <taxon>Spermatophyta</taxon>
        <taxon>Magnoliopsida</taxon>
        <taxon>eudicotyledons</taxon>
        <taxon>Gunneridae</taxon>
        <taxon>Pentapetalae</taxon>
        <taxon>rosids</taxon>
        <taxon>malvids</taxon>
        <taxon>Malvales</taxon>
        <taxon>Malvaceae</taxon>
        <taxon>Malvoideae</taxon>
        <taxon>Gossypium</taxon>
    </lineage>
</organism>
<dbReference type="Gene3D" id="1.20.5.4130">
    <property type="match status" value="1"/>
</dbReference>
<keyword evidence="2" id="KW-0547">Nucleotide-binding</keyword>
<evidence type="ECO:0000256" key="2">
    <source>
        <dbReference type="ARBA" id="ARBA00022741"/>
    </source>
</evidence>
<dbReference type="InterPro" id="IPR041118">
    <property type="entry name" value="Rx_N"/>
</dbReference>
<gene>
    <name evidence="7" type="primary">LOC121223540</name>
</gene>